<dbReference type="SUPFAM" id="SSF52540">
    <property type="entry name" value="P-loop containing nucleoside triphosphate hydrolases"/>
    <property type="match status" value="1"/>
</dbReference>
<keyword evidence="4 9" id="KW-0347">Helicase</keyword>
<proteinExistence type="inferred from homology"/>
<comment type="similarity">
    <text evidence="9">Belongs to the DEAD box helicase family.</text>
</comment>
<evidence type="ECO:0000256" key="6">
    <source>
        <dbReference type="ARBA" id="ARBA00022884"/>
    </source>
</evidence>
<dbReference type="Pfam" id="PF00270">
    <property type="entry name" value="DEAD"/>
    <property type="match status" value="1"/>
</dbReference>
<evidence type="ECO:0000256" key="8">
    <source>
        <dbReference type="PROSITE-ProRule" id="PRU00552"/>
    </source>
</evidence>
<dbReference type="SMART" id="SM00487">
    <property type="entry name" value="DEXDc"/>
    <property type="match status" value="1"/>
</dbReference>
<dbReference type="PANTHER" id="PTHR47959:SF1">
    <property type="entry name" value="ATP-DEPENDENT RNA HELICASE DBPA"/>
    <property type="match status" value="1"/>
</dbReference>
<dbReference type="SMART" id="SM00490">
    <property type="entry name" value="HELICc"/>
    <property type="match status" value="1"/>
</dbReference>
<evidence type="ECO:0000313" key="13">
    <source>
        <dbReference type="EnsemblProtists" id="EOD40842"/>
    </source>
</evidence>
<dbReference type="PROSITE" id="PS51192">
    <property type="entry name" value="HELICASE_ATP_BIND_1"/>
    <property type="match status" value="1"/>
</dbReference>
<evidence type="ECO:0000259" key="12">
    <source>
        <dbReference type="PROSITE" id="PS51195"/>
    </source>
</evidence>
<evidence type="ECO:0000256" key="5">
    <source>
        <dbReference type="ARBA" id="ARBA00022840"/>
    </source>
</evidence>
<dbReference type="OMA" id="KNCIHRI"/>
<dbReference type="PROSITE" id="PS51194">
    <property type="entry name" value="HELICASE_CTER"/>
    <property type="match status" value="1"/>
</dbReference>
<evidence type="ECO:0000256" key="9">
    <source>
        <dbReference type="RuleBase" id="RU000492"/>
    </source>
</evidence>
<dbReference type="GO" id="GO:0005524">
    <property type="term" value="F:ATP binding"/>
    <property type="evidence" value="ECO:0007669"/>
    <property type="project" value="UniProtKB-KW"/>
</dbReference>
<feature type="short sequence motif" description="Q motif" evidence="8">
    <location>
        <begin position="1"/>
        <end position="24"/>
    </location>
</feature>
<evidence type="ECO:0000256" key="7">
    <source>
        <dbReference type="ARBA" id="ARBA00047984"/>
    </source>
</evidence>
<evidence type="ECO:0000256" key="4">
    <source>
        <dbReference type="ARBA" id="ARBA00022806"/>
    </source>
</evidence>
<dbReference type="PROSITE" id="PS51195">
    <property type="entry name" value="Q_MOTIF"/>
    <property type="match status" value="1"/>
</dbReference>
<reference evidence="13" key="2">
    <citation type="submission" date="2024-10" db="UniProtKB">
        <authorList>
            <consortium name="EnsemblProtists"/>
        </authorList>
    </citation>
    <scope>IDENTIFICATION</scope>
</reference>
<dbReference type="InterPro" id="IPR014014">
    <property type="entry name" value="RNA_helicase_DEAD_Q_motif"/>
</dbReference>
<dbReference type="InterPro" id="IPR000629">
    <property type="entry name" value="RNA-helicase_DEAD-box_CS"/>
</dbReference>
<dbReference type="AlphaFoldDB" id="A0A0D3KYK7"/>
<dbReference type="STRING" id="2903.R1E0C4"/>
<dbReference type="PANTHER" id="PTHR47959">
    <property type="entry name" value="ATP-DEPENDENT RNA HELICASE RHLE-RELATED"/>
    <property type="match status" value="1"/>
</dbReference>
<dbReference type="HOGENOM" id="CLU_003041_1_0_1"/>
<dbReference type="GeneID" id="17286112"/>
<dbReference type="Gene3D" id="3.40.50.300">
    <property type="entry name" value="P-loop containing nucleotide triphosphate hydrolases"/>
    <property type="match status" value="2"/>
</dbReference>
<dbReference type="GO" id="GO:0005829">
    <property type="term" value="C:cytosol"/>
    <property type="evidence" value="ECO:0007669"/>
    <property type="project" value="TreeGrafter"/>
</dbReference>
<feature type="domain" description="Helicase C-terminal" evidence="11">
    <location>
        <begin position="232"/>
        <end position="376"/>
    </location>
</feature>
<keyword evidence="5 9" id="KW-0067">ATP-binding</keyword>
<dbReference type="GO" id="GO:0003724">
    <property type="term" value="F:RNA helicase activity"/>
    <property type="evidence" value="ECO:0007669"/>
    <property type="project" value="UniProtKB-EC"/>
</dbReference>
<dbReference type="PaxDb" id="2903-EOD40842"/>
<comment type="catalytic activity">
    <reaction evidence="7">
        <text>ATP + H2O = ADP + phosphate + H(+)</text>
        <dbReference type="Rhea" id="RHEA:13065"/>
        <dbReference type="ChEBI" id="CHEBI:15377"/>
        <dbReference type="ChEBI" id="CHEBI:15378"/>
        <dbReference type="ChEBI" id="CHEBI:30616"/>
        <dbReference type="ChEBI" id="CHEBI:43474"/>
        <dbReference type="ChEBI" id="CHEBI:456216"/>
        <dbReference type="EC" id="3.6.4.13"/>
    </reaction>
</comment>
<evidence type="ECO:0000256" key="3">
    <source>
        <dbReference type="ARBA" id="ARBA00022801"/>
    </source>
</evidence>
<dbReference type="eggNOG" id="KOG0327">
    <property type="taxonomic scope" value="Eukaryota"/>
</dbReference>
<dbReference type="EnsemblProtists" id="EOD40842">
    <property type="protein sequence ID" value="EOD40842"/>
    <property type="gene ID" value="EMIHUDRAFT_312754"/>
</dbReference>
<dbReference type="RefSeq" id="XP_005793271.1">
    <property type="nucleotide sequence ID" value="XM_005793214.1"/>
</dbReference>
<dbReference type="Pfam" id="PF00271">
    <property type="entry name" value="Helicase_C"/>
    <property type="match status" value="1"/>
</dbReference>
<evidence type="ECO:0000259" key="11">
    <source>
        <dbReference type="PROSITE" id="PS51194"/>
    </source>
</evidence>
<dbReference type="InterPro" id="IPR027417">
    <property type="entry name" value="P-loop_NTPase"/>
</dbReference>
<dbReference type="PROSITE" id="PS00039">
    <property type="entry name" value="DEAD_ATP_HELICASE"/>
    <property type="match status" value="1"/>
</dbReference>
<dbReference type="Proteomes" id="UP000013827">
    <property type="component" value="Unassembled WGS sequence"/>
</dbReference>
<reference evidence="14" key="1">
    <citation type="journal article" date="2013" name="Nature">
        <title>Pan genome of the phytoplankton Emiliania underpins its global distribution.</title>
        <authorList>
            <person name="Read B.A."/>
            <person name="Kegel J."/>
            <person name="Klute M.J."/>
            <person name="Kuo A."/>
            <person name="Lefebvre S.C."/>
            <person name="Maumus F."/>
            <person name="Mayer C."/>
            <person name="Miller J."/>
            <person name="Monier A."/>
            <person name="Salamov A."/>
            <person name="Young J."/>
            <person name="Aguilar M."/>
            <person name="Claverie J.M."/>
            <person name="Frickenhaus S."/>
            <person name="Gonzalez K."/>
            <person name="Herman E.K."/>
            <person name="Lin Y.C."/>
            <person name="Napier J."/>
            <person name="Ogata H."/>
            <person name="Sarno A.F."/>
            <person name="Shmutz J."/>
            <person name="Schroeder D."/>
            <person name="de Vargas C."/>
            <person name="Verret F."/>
            <person name="von Dassow P."/>
            <person name="Valentin K."/>
            <person name="Van de Peer Y."/>
            <person name="Wheeler G."/>
            <person name="Dacks J.B."/>
            <person name="Delwiche C.F."/>
            <person name="Dyhrman S.T."/>
            <person name="Glockner G."/>
            <person name="John U."/>
            <person name="Richards T."/>
            <person name="Worden A.Z."/>
            <person name="Zhang X."/>
            <person name="Grigoriev I.V."/>
            <person name="Allen A.E."/>
            <person name="Bidle K."/>
            <person name="Borodovsky M."/>
            <person name="Bowler C."/>
            <person name="Brownlee C."/>
            <person name="Cock J.M."/>
            <person name="Elias M."/>
            <person name="Gladyshev V.N."/>
            <person name="Groth M."/>
            <person name="Guda C."/>
            <person name="Hadaegh A."/>
            <person name="Iglesias-Rodriguez M.D."/>
            <person name="Jenkins J."/>
            <person name="Jones B.M."/>
            <person name="Lawson T."/>
            <person name="Leese F."/>
            <person name="Lindquist E."/>
            <person name="Lobanov A."/>
            <person name="Lomsadze A."/>
            <person name="Malik S.B."/>
            <person name="Marsh M.E."/>
            <person name="Mackinder L."/>
            <person name="Mock T."/>
            <person name="Mueller-Roeber B."/>
            <person name="Pagarete A."/>
            <person name="Parker M."/>
            <person name="Probert I."/>
            <person name="Quesneville H."/>
            <person name="Raines C."/>
            <person name="Rensing S.A."/>
            <person name="Riano-Pachon D.M."/>
            <person name="Richier S."/>
            <person name="Rokitta S."/>
            <person name="Shiraiwa Y."/>
            <person name="Soanes D.M."/>
            <person name="van der Giezen M."/>
            <person name="Wahlund T.M."/>
            <person name="Williams B."/>
            <person name="Wilson W."/>
            <person name="Wolfe G."/>
            <person name="Wurch L.L."/>
        </authorList>
    </citation>
    <scope>NUCLEOTIDE SEQUENCE</scope>
</reference>
<feature type="domain" description="DEAD-box RNA helicase Q" evidence="12">
    <location>
        <begin position="1"/>
        <end position="24"/>
    </location>
</feature>
<keyword evidence="6" id="KW-0694">RNA-binding</keyword>
<organism evidence="13 14">
    <name type="scientific">Emiliania huxleyi (strain CCMP1516)</name>
    <dbReference type="NCBI Taxonomy" id="280463"/>
    <lineage>
        <taxon>Eukaryota</taxon>
        <taxon>Haptista</taxon>
        <taxon>Haptophyta</taxon>
        <taxon>Prymnesiophyceae</taxon>
        <taxon>Isochrysidales</taxon>
        <taxon>Noelaerhabdaceae</taxon>
        <taxon>Emiliania</taxon>
    </lineage>
</organism>
<sequence>MGLRDDLLRGIYAYGFERPTPIQQRAIKPLCAVRDTLAQAQSGQGKTGAFTIGTLHTLDLNERDCQVIILSNTRELAKQTAEVVAGLGQYMNVSSMACIGGQAMRESMEALRRGVQVVVGTPGRVLHMITNGALRTGRVHYLILDEADEMLKEERGEGGSFKDQVHSIFDTLPPSVAVGLFSATMPDEVVALSNKFMREPIRILVKREAVTLAGIKQFYIHVGDREEFKLEVLLDLYETITITQAIVFASSRKRVEWLAAQLNEHDFACSQMHADLDQRERQATMRAFKTGATRILISTDVLARGIDVQQVSLVINFDLPRDRENYIHRIGRAGRNGRKGVAVNFITTDDVRALREIERFYSTEIDEMPKNIAEMIG</sequence>
<dbReference type="InterPro" id="IPR001650">
    <property type="entry name" value="Helicase_C-like"/>
</dbReference>
<dbReference type="EC" id="3.6.4.13" evidence="1"/>
<feature type="domain" description="Helicase ATP-binding" evidence="10">
    <location>
        <begin position="27"/>
        <end position="203"/>
    </location>
</feature>
<dbReference type="InterPro" id="IPR011545">
    <property type="entry name" value="DEAD/DEAH_box_helicase_dom"/>
</dbReference>
<dbReference type="InterPro" id="IPR014001">
    <property type="entry name" value="Helicase_ATP-bd"/>
</dbReference>
<keyword evidence="14" id="KW-1185">Reference proteome</keyword>
<evidence type="ECO:0000259" key="10">
    <source>
        <dbReference type="PROSITE" id="PS51192"/>
    </source>
</evidence>
<name>A0A0D3KYK7_EMIH1</name>
<accession>A0A0D3KYK7</accession>
<dbReference type="GO" id="GO:0003723">
    <property type="term" value="F:RNA binding"/>
    <property type="evidence" value="ECO:0007669"/>
    <property type="project" value="UniProtKB-KW"/>
</dbReference>
<keyword evidence="3 9" id="KW-0378">Hydrolase</keyword>
<evidence type="ECO:0000256" key="2">
    <source>
        <dbReference type="ARBA" id="ARBA00022741"/>
    </source>
</evidence>
<dbReference type="KEGG" id="ehx:EMIHUDRAFT_312754"/>
<dbReference type="FunFam" id="3.40.50.300:FF:000031">
    <property type="entry name" value="Eukaryotic initiation factor 4A-III"/>
    <property type="match status" value="1"/>
</dbReference>
<evidence type="ECO:0000256" key="1">
    <source>
        <dbReference type="ARBA" id="ARBA00012552"/>
    </source>
</evidence>
<keyword evidence="2 9" id="KW-0547">Nucleotide-binding</keyword>
<evidence type="ECO:0000313" key="14">
    <source>
        <dbReference type="Proteomes" id="UP000013827"/>
    </source>
</evidence>
<dbReference type="InterPro" id="IPR050079">
    <property type="entry name" value="DEAD_box_RNA_helicase"/>
</dbReference>
<dbReference type="GO" id="GO:0016787">
    <property type="term" value="F:hydrolase activity"/>
    <property type="evidence" value="ECO:0007669"/>
    <property type="project" value="UniProtKB-KW"/>
</dbReference>
<protein>
    <recommendedName>
        <fullName evidence="1">RNA helicase</fullName>
        <ecNumber evidence="1">3.6.4.13</ecNumber>
    </recommendedName>
</protein>
<dbReference type="CDD" id="cd18787">
    <property type="entry name" value="SF2_C_DEAD"/>
    <property type="match status" value="1"/>
</dbReference>